<dbReference type="EMBL" id="JBBXJM010000003">
    <property type="protein sequence ID" value="KAL1410112.1"/>
    <property type="molecule type" value="Genomic_DNA"/>
</dbReference>
<proteinExistence type="predicted"/>
<protein>
    <submittedName>
        <fullName evidence="3">Uncharacterized protein</fullName>
    </submittedName>
</protein>
<evidence type="ECO:0000256" key="1">
    <source>
        <dbReference type="SAM" id="MobiDB-lite"/>
    </source>
</evidence>
<gene>
    <name evidence="3" type="ORF">Q8F55_004115</name>
</gene>
<feature type="region of interest" description="Disordered" evidence="1">
    <location>
        <begin position="38"/>
        <end position="76"/>
    </location>
</feature>
<name>A0ABR3Q681_9TREE</name>
<comment type="caution">
    <text evidence="3">The sequence shown here is derived from an EMBL/GenBank/DDBJ whole genome shotgun (WGS) entry which is preliminary data.</text>
</comment>
<dbReference type="PANTHER" id="PTHR35567:SF1">
    <property type="entry name" value="CONSERVED FUNGAL PROTEIN (AFU_ORTHOLOGUE AFUA_1G14230)"/>
    <property type="match status" value="1"/>
</dbReference>
<evidence type="ECO:0000313" key="4">
    <source>
        <dbReference type="Proteomes" id="UP001565368"/>
    </source>
</evidence>
<keyword evidence="4" id="KW-1185">Reference proteome</keyword>
<feature type="chain" id="PRO_5045988227" evidence="2">
    <location>
        <begin position="18"/>
        <end position="285"/>
    </location>
</feature>
<dbReference type="PANTHER" id="PTHR35567">
    <property type="entry name" value="MALATE DEHYDROGENASE (AFU_ORTHOLOGUE AFUA_2G13800)"/>
    <property type="match status" value="1"/>
</dbReference>
<evidence type="ECO:0000313" key="3">
    <source>
        <dbReference type="EMBL" id="KAL1410112.1"/>
    </source>
</evidence>
<organism evidence="3 4">
    <name type="scientific">Vanrija albida</name>
    <dbReference type="NCBI Taxonomy" id="181172"/>
    <lineage>
        <taxon>Eukaryota</taxon>
        <taxon>Fungi</taxon>
        <taxon>Dikarya</taxon>
        <taxon>Basidiomycota</taxon>
        <taxon>Agaricomycotina</taxon>
        <taxon>Tremellomycetes</taxon>
        <taxon>Trichosporonales</taxon>
        <taxon>Trichosporonaceae</taxon>
        <taxon>Vanrija</taxon>
    </lineage>
</organism>
<evidence type="ECO:0000256" key="2">
    <source>
        <dbReference type="SAM" id="SignalP"/>
    </source>
</evidence>
<feature type="signal peptide" evidence="2">
    <location>
        <begin position="1"/>
        <end position="17"/>
    </location>
</feature>
<dbReference type="GeneID" id="95985158"/>
<feature type="compositionally biased region" description="Basic and acidic residues" evidence="1">
    <location>
        <begin position="52"/>
        <end position="71"/>
    </location>
</feature>
<dbReference type="Pfam" id="PF11937">
    <property type="entry name" value="DUF3455"/>
    <property type="match status" value="1"/>
</dbReference>
<sequence>MLAALFTTLTLAASATAAPWWRFADYSYQPDGGSYDDSYGGKSHGGKHKGDKWRGDDKWKGGDKWKGDKNKPNYGSKWAPADGKDAAWNNNGTGFVAPPASFVLPLPADQTNLTIPDGHKVTIATASRGVQNYTCTNGVWVPAGALANLYDAGLLLALTENFAPAQKVTDGLSPLFLAAQEFPSSDPTPSLLHEFVATPNTPGSISPRFFDPETGDTVTLKRTGSVPSPDNSTSNIPWIQLEPIEGNLAKSVFRLQTAGGALDGPCKIEGNLRSVAYSAMYYFLN</sequence>
<reference evidence="3 4" key="1">
    <citation type="submission" date="2023-08" db="EMBL/GenBank/DDBJ databases">
        <title>Annotated Genome Sequence of Vanrija albida AlHP1.</title>
        <authorList>
            <person name="Herzog R."/>
        </authorList>
    </citation>
    <scope>NUCLEOTIDE SEQUENCE [LARGE SCALE GENOMIC DNA]</scope>
    <source>
        <strain evidence="3 4">AlHP1</strain>
    </source>
</reference>
<keyword evidence="2" id="KW-0732">Signal</keyword>
<dbReference type="InterPro" id="IPR021851">
    <property type="entry name" value="DUF3455"/>
</dbReference>
<dbReference type="Proteomes" id="UP001565368">
    <property type="component" value="Unassembled WGS sequence"/>
</dbReference>
<accession>A0ABR3Q681</accession>
<dbReference type="RefSeq" id="XP_069210056.1">
    <property type="nucleotide sequence ID" value="XM_069352638.1"/>
</dbReference>